<sequence length="154" mass="17605">MNDRETARDLSKRLEKAYEEIARLEGALEDIATWAEGSTCEICGVKKMTETDNEGGCKMRDEELKAEALRSAAKLRPVGTIYVLDFPPDFSTSDGPFWKTITYRVKAHVEVSRFKGDKIGRLTEEIEAVEIREFYATQKWFPGNQFIWEKGESV</sequence>
<gene>
    <name evidence="1" type="ORF">MM415A03182_0011</name>
</gene>
<dbReference type="EMBL" id="MT141871">
    <property type="protein sequence ID" value="QJA71412.1"/>
    <property type="molecule type" value="Genomic_DNA"/>
</dbReference>
<accession>A0A6M3JQS4</accession>
<protein>
    <submittedName>
        <fullName evidence="1">Uncharacterized protein</fullName>
    </submittedName>
</protein>
<dbReference type="AlphaFoldDB" id="A0A6M3JQS4"/>
<organism evidence="1">
    <name type="scientific">viral metagenome</name>
    <dbReference type="NCBI Taxonomy" id="1070528"/>
    <lineage>
        <taxon>unclassified sequences</taxon>
        <taxon>metagenomes</taxon>
        <taxon>organismal metagenomes</taxon>
    </lineage>
</organism>
<name>A0A6M3JQS4_9ZZZZ</name>
<proteinExistence type="predicted"/>
<evidence type="ECO:0000313" key="1">
    <source>
        <dbReference type="EMBL" id="QJA71412.1"/>
    </source>
</evidence>
<reference evidence="1" key="1">
    <citation type="submission" date="2020-03" db="EMBL/GenBank/DDBJ databases">
        <title>The deep terrestrial virosphere.</title>
        <authorList>
            <person name="Holmfeldt K."/>
            <person name="Nilsson E."/>
            <person name="Simone D."/>
            <person name="Lopez-Fernandez M."/>
            <person name="Wu X."/>
            <person name="de Brujin I."/>
            <person name="Lundin D."/>
            <person name="Andersson A."/>
            <person name="Bertilsson S."/>
            <person name="Dopson M."/>
        </authorList>
    </citation>
    <scope>NUCLEOTIDE SEQUENCE</scope>
    <source>
        <strain evidence="1">MM415A03182</strain>
    </source>
</reference>